<reference evidence="1" key="2">
    <citation type="journal article" date="2020" name="Nat. Commun.">
        <title>Large-scale genome sequencing of mycorrhizal fungi provides insights into the early evolution of symbiotic traits.</title>
        <authorList>
            <person name="Miyauchi S."/>
            <person name="Kiss E."/>
            <person name="Kuo A."/>
            <person name="Drula E."/>
            <person name="Kohler A."/>
            <person name="Sanchez-Garcia M."/>
            <person name="Morin E."/>
            <person name="Andreopoulos B."/>
            <person name="Barry K.W."/>
            <person name="Bonito G."/>
            <person name="Buee M."/>
            <person name="Carver A."/>
            <person name="Chen C."/>
            <person name="Cichocki N."/>
            <person name="Clum A."/>
            <person name="Culley D."/>
            <person name="Crous P.W."/>
            <person name="Fauchery L."/>
            <person name="Girlanda M."/>
            <person name="Hayes R.D."/>
            <person name="Keri Z."/>
            <person name="LaButti K."/>
            <person name="Lipzen A."/>
            <person name="Lombard V."/>
            <person name="Magnuson J."/>
            <person name="Maillard F."/>
            <person name="Murat C."/>
            <person name="Nolan M."/>
            <person name="Ohm R.A."/>
            <person name="Pangilinan J."/>
            <person name="Pereira M.F."/>
            <person name="Perotto S."/>
            <person name="Peter M."/>
            <person name="Pfister S."/>
            <person name="Riley R."/>
            <person name="Sitrit Y."/>
            <person name="Stielow J.B."/>
            <person name="Szollosi G."/>
            <person name="Zifcakova L."/>
            <person name="Stursova M."/>
            <person name="Spatafora J.W."/>
            <person name="Tedersoo L."/>
            <person name="Vaario L.M."/>
            <person name="Yamada A."/>
            <person name="Yan M."/>
            <person name="Wang P."/>
            <person name="Xu J."/>
            <person name="Bruns T."/>
            <person name="Baldrian P."/>
            <person name="Vilgalys R."/>
            <person name="Dunand C."/>
            <person name="Henrissat B."/>
            <person name="Grigoriev I.V."/>
            <person name="Hibbett D."/>
            <person name="Nagy L.G."/>
            <person name="Martin F.M."/>
        </authorList>
    </citation>
    <scope>NUCLEOTIDE SEQUENCE</scope>
    <source>
        <strain evidence="1">P2</strain>
    </source>
</reference>
<name>A0ACB6ZU24_THEGA</name>
<dbReference type="EMBL" id="MU117966">
    <property type="protein sequence ID" value="KAF9652931.1"/>
    <property type="molecule type" value="Genomic_DNA"/>
</dbReference>
<protein>
    <submittedName>
        <fullName evidence="1">Uncharacterized protein</fullName>
    </submittedName>
</protein>
<reference evidence="1" key="1">
    <citation type="submission" date="2019-10" db="EMBL/GenBank/DDBJ databases">
        <authorList>
            <consortium name="DOE Joint Genome Institute"/>
            <person name="Kuo A."/>
            <person name="Miyauchi S."/>
            <person name="Kiss E."/>
            <person name="Drula E."/>
            <person name="Kohler A."/>
            <person name="Sanchez-Garcia M."/>
            <person name="Andreopoulos B."/>
            <person name="Barry K.W."/>
            <person name="Bonito G."/>
            <person name="Buee M."/>
            <person name="Carver A."/>
            <person name="Chen C."/>
            <person name="Cichocki N."/>
            <person name="Clum A."/>
            <person name="Culley D."/>
            <person name="Crous P.W."/>
            <person name="Fauchery L."/>
            <person name="Girlanda M."/>
            <person name="Hayes R."/>
            <person name="Keri Z."/>
            <person name="Labutti K."/>
            <person name="Lipzen A."/>
            <person name="Lombard V."/>
            <person name="Magnuson J."/>
            <person name="Maillard F."/>
            <person name="Morin E."/>
            <person name="Murat C."/>
            <person name="Nolan M."/>
            <person name="Ohm R."/>
            <person name="Pangilinan J."/>
            <person name="Pereira M."/>
            <person name="Perotto S."/>
            <person name="Peter M."/>
            <person name="Riley R."/>
            <person name="Sitrit Y."/>
            <person name="Stielow B."/>
            <person name="Szollosi G."/>
            <person name="Zifcakova L."/>
            <person name="Stursova M."/>
            <person name="Spatafora J.W."/>
            <person name="Tedersoo L."/>
            <person name="Vaario L.-M."/>
            <person name="Yamada A."/>
            <person name="Yan M."/>
            <person name="Wang P."/>
            <person name="Xu J."/>
            <person name="Bruns T."/>
            <person name="Baldrian P."/>
            <person name="Vilgalys R."/>
            <person name="Henrissat B."/>
            <person name="Grigoriev I.V."/>
            <person name="Hibbett D."/>
            <person name="Nagy L.G."/>
            <person name="Martin F.M."/>
        </authorList>
    </citation>
    <scope>NUCLEOTIDE SEQUENCE</scope>
    <source>
        <strain evidence="1">P2</strain>
    </source>
</reference>
<dbReference type="Proteomes" id="UP000886501">
    <property type="component" value="Unassembled WGS sequence"/>
</dbReference>
<accession>A0ACB6ZU24</accession>
<evidence type="ECO:0000313" key="1">
    <source>
        <dbReference type="EMBL" id="KAF9652931.1"/>
    </source>
</evidence>
<organism evidence="1 2">
    <name type="scientific">Thelephora ganbajun</name>
    <name type="common">Ganba fungus</name>
    <dbReference type="NCBI Taxonomy" id="370292"/>
    <lineage>
        <taxon>Eukaryota</taxon>
        <taxon>Fungi</taxon>
        <taxon>Dikarya</taxon>
        <taxon>Basidiomycota</taxon>
        <taxon>Agaricomycotina</taxon>
        <taxon>Agaricomycetes</taxon>
        <taxon>Thelephorales</taxon>
        <taxon>Thelephoraceae</taxon>
        <taxon>Thelephora</taxon>
    </lineage>
</organism>
<comment type="caution">
    <text evidence="1">The sequence shown here is derived from an EMBL/GenBank/DDBJ whole genome shotgun (WGS) entry which is preliminary data.</text>
</comment>
<sequence>MFPSVQHIEDVLESLEDIVYASLSAATPDLPAVRETFNRLWDDVSRFGPNLPEIHVRVPSLGDFHVPPPPPPPPPPKTLMEKSIDWCQENPWTVLGVGLSVGLLVGYGSHKYRIHRRQRVRNISTASIPRERRQVVVVLGGDRPIGLPLILDLEKKGYIVITSVENSIAVESIESKTHGYVRALVLESTNPASVPVFLRSLASSLSRKFPINSAGDPHASPSTQPYIFSVISFLTLSAPSAPAPMPLEHLPLESTYLPYLTSTHIVPLQVIQALLPLLRSSPARARDTLSNGAGKQSIIVCLPVTDTRVGLPFAGAQAMGASATLQGLQVLRREIKIASLSMVNPEAMKNIRVVTVEVGTVDTDGHNQHHRQETSELIDVKTSMGDWSASEKSVYGQSFLTVNGGNVQVGNLRKPTPVSHFVRTIVNIVNGQSYGSGPNIPLLVSAFYKLRSRLRGDRISVGAGAGTYALASKLPSFILDTLINLPHFLISVRNGLLPVTPTRTIPTDQLPHPVTQQQEAVTKMHEGTISPPQVHAKTHDGESSSGDETQSNPYSNDDVDVESNAGDTSIVDSSWVNLHEKHD</sequence>
<gene>
    <name evidence="1" type="ORF">BDM02DRAFT_3153468</name>
</gene>
<keyword evidence="2" id="KW-1185">Reference proteome</keyword>
<proteinExistence type="predicted"/>
<evidence type="ECO:0000313" key="2">
    <source>
        <dbReference type="Proteomes" id="UP000886501"/>
    </source>
</evidence>